<reference evidence="2 4" key="1">
    <citation type="submission" date="2016-02" db="EMBL/GenBank/DDBJ databases">
        <authorList>
            <person name="Holder M.E."/>
            <person name="Ajami N.J."/>
            <person name="Petrosino J.F."/>
        </authorList>
    </citation>
    <scope>NUCLEOTIDE SEQUENCE [LARGE SCALE GENOMIC DNA]</scope>
    <source>
        <strain evidence="2 4">CCUG 32990</strain>
    </source>
</reference>
<evidence type="ECO:0000259" key="1">
    <source>
        <dbReference type="Pfam" id="PF13648"/>
    </source>
</evidence>
<dbReference type="EMBL" id="CP014227">
    <property type="protein sequence ID" value="AMD85340.1"/>
    <property type="molecule type" value="Genomic_DNA"/>
</dbReference>
<accession>A0AAX2GV30</accession>
<dbReference type="InterPro" id="IPR024311">
    <property type="entry name" value="Lipocalin-like"/>
</dbReference>
<keyword evidence="4" id="KW-1185">Reference proteome</keyword>
<feature type="domain" description="Lipocalin-like" evidence="1">
    <location>
        <begin position="32"/>
        <end position="110"/>
    </location>
</feature>
<reference evidence="3 5" key="2">
    <citation type="submission" date="2017-06" db="EMBL/GenBank/DDBJ databases">
        <authorList>
            <consortium name="Pathogen Informatics"/>
        </authorList>
    </citation>
    <scope>NUCLEOTIDE SEQUENCE [LARGE SCALE GENOMIC DNA]</scope>
    <source>
        <strain evidence="3 5">NCTC12947</strain>
    </source>
</reference>
<organism evidence="3 5">
    <name type="scientific">Capnocytophaga haemolytica</name>
    <dbReference type="NCBI Taxonomy" id="45243"/>
    <lineage>
        <taxon>Bacteria</taxon>
        <taxon>Pseudomonadati</taxon>
        <taxon>Bacteroidota</taxon>
        <taxon>Flavobacteriia</taxon>
        <taxon>Flavobacteriales</taxon>
        <taxon>Flavobacteriaceae</taxon>
        <taxon>Capnocytophaga</taxon>
    </lineage>
</organism>
<dbReference type="Proteomes" id="UP000215539">
    <property type="component" value="Chromosome 1"/>
</dbReference>
<gene>
    <name evidence="2" type="ORF">AXF12_07345</name>
    <name evidence="3" type="ORF">SAMEA44541418_00230</name>
</gene>
<dbReference type="AlphaFoldDB" id="A0AAX2GV30"/>
<evidence type="ECO:0000313" key="4">
    <source>
        <dbReference type="Proteomes" id="UP000065822"/>
    </source>
</evidence>
<evidence type="ECO:0000313" key="2">
    <source>
        <dbReference type="EMBL" id="AMD85340.1"/>
    </source>
</evidence>
<proteinExistence type="predicted"/>
<protein>
    <recommendedName>
        <fullName evidence="1">Lipocalin-like domain-containing protein</fullName>
    </recommendedName>
</protein>
<name>A0AAX2GV30_9FLAO</name>
<dbReference type="Pfam" id="PF13648">
    <property type="entry name" value="Lipocalin_4"/>
    <property type="match status" value="1"/>
</dbReference>
<sequence length="121" mass="13283">MVVCVLFLAVGCSKSEDKKEEKIELTGNMALIQGTWNIYSVNNQVVTDATVKKTSMTFSKRNVTMTDYSTGSLKNLSGTFAIEGGYLLITVEGDTTKNELISLTSQELKIKTSDATLVFRK</sequence>
<evidence type="ECO:0000313" key="3">
    <source>
        <dbReference type="EMBL" id="SNV02795.1"/>
    </source>
</evidence>
<dbReference type="Proteomes" id="UP000065822">
    <property type="component" value="Chromosome"/>
</dbReference>
<dbReference type="KEGG" id="chg:AXF12_07345"/>
<evidence type="ECO:0000313" key="5">
    <source>
        <dbReference type="Proteomes" id="UP000215539"/>
    </source>
</evidence>
<dbReference type="EMBL" id="LT906449">
    <property type="protein sequence ID" value="SNV02795.1"/>
    <property type="molecule type" value="Genomic_DNA"/>
</dbReference>